<dbReference type="EMBL" id="BARS01026700">
    <property type="protein sequence ID" value="GAG03549.1"/>
    <property type="molecule type" value="Genomic_DNA"/>
</dbReference>
<feature type="compositionally biased region" description="Basic and acidic residues" evidence="1">
    <location>
        <begin position="17"/>
        <end position="38"/>
    </location>
</feature>
<evidence type="ECO:0000313" key="2">
    <source>
        <dbReference type="EMBL" id="GAG03549.1"/>
    </source>
</evidence>
<comment type="caution">
    <text evidence="2">The sequence shown here is derived from an EMBL/GenBank/DDBJ whole genome shotgun (WGS) entry which is preliminary data.</text>
</comment>
<dbReference type="AlphaFoldDB" id="X0UCQ3"/>
<feature type="compositionally biased region" description="Polar residues" evidence="1">
    <location>
        <begin position="1"/>
        <end position="10"/>
    </location>
</feature>
<proteinExistence type="predicted"/>
<feature type="region of interest" description="Disordered" evidence="1">
    <location>
        <begin position="1"/>
        <end position="46"/>
    </location>
</feature>
<accession>X0UCQ3</accession>
<organism evidence="2">
    <name type="scientific">marine sediment metagenome</name>
    <dbReference type="NCBI Taxonomy" id="412755"/>
    <lineage>
        <taxon>unclassified sequences</taxon>
        <taxon>metagenomes</taxon>
        <taxon>ecological metagenomes</taxon>
    </lineage>
</organism>
<gene>
    <name evidence="2" type="ORF">S01H1_42048</name>
</gene>
<sequence length="96" mass="10553">MDVRSKWQTSKARKGKSRAETAKRVKEIKSAKDADTKPENGGSDVSNVCTQQLDRLLIKFTVREGIIENDQCEVDTQGSGADDSIVVLGITFIPNK</sequence>
<reference evidence="2" key="1">
    <citation type="journal article" date="2014" name="Front. Microbiol.">
        <title>High frequency of phylogenetically diverse reductive dehalogenase-homologous genes in deep subseafloor sedimentary metagenomes.</title>
        <authorList>
            <person name="Kawai M."/>
            <person name="Futagami T."/>
            <person name="Toyoda A."/>
            <person name="Takaki Y."/>
            <person name="Nishi S."/>
            <person name="Hori S."/>
            <person name="Arai W."/>
            <person name="Tsubouchi T."/>
            <person name="Morono Y."/>
            <person name="Uchiyama I."/>
            <person name="Ito T."/>
            <person name="Fujiyama A."/>
            <person name="Inagaki F."/>
            <person name="Takami H."/>
        </authorList>
    </citation>
    <scope>NUCLEOTIDE SEQUENCE</scope>
    <source>
        <strain evidence="2">Expedition CK06-06</strain>
    </source>
</reference>
<protein>
    <submittedName>
        <fullName evidence="2">Uncharacterized protein</fullName>
    </submittedName>
</protein>
<evidence type="ECO:0000256" key="1">
    <source>
        <dbReference type="SAM" id="MobiDB-lite"/>
    </source>
</evidence>
<name>X0UCQ3_9ZZZZ</name>